<feature type="compositionally biased region" description="Polar residues" evidence="1">
    <location>
        <begin position="523"/>
        <end position="533"/>
    </location>
</feature>
<evidence type="ECO:0000313" key="2">
    <source>
        <dbReference type="EMBL" id="RKF57170.1"/>
    </source>
</evidence>
<sequence length="851" mass="94203">MSELESRLSRISHKTPYRAVSGKESNTYEKATGHDALNSTNTRKTTDVAPITNPIQTPFPPSLRPRKLSTKSSSSSSPSPPSTAFETSQFEPYESHLLLPRHQQLRPYRRLARSSPSAPDTSSAKAVTNSQRTRRKAKNTKVPCHWKDKVKNGPPPSMITQGYYSTPSPTSCWVSQQSKNIESSPSLTINKESEGSPSGSEKVSEIPSGNKSTRTKKAVSHMDLETDLRRPKPSTSRSAQDLDEAHSNRISEIHDDIASDESDLYLTAAKEEGLYQHSSVTSSLGLNSTRKSRAKHFSLPLNDSLDPRITVKDDYNYERASNIKNRTRTIINENASDFKQNIGDKTITKDQVNRINTYRNQLSSIPSTPRDSSRELSPDTSSFSTGRRVMSSHLQHGYYGGRRSSIPDSSLSIRSCTRQLKGISTPHTYHSSPLAPRPSEVHDLSDTTRQIDDTESTDSTTAQSTVWDELDDLKSRIHRLEFSGKPPNNSAMGTSRSSNERPLTANTTVTTMSTSPKRDRANSKSSTDQNSRLPVSDASHILRSALIKSKPFLDPEVYRALDATTSDAITLTMMLNYSSQPDPKLNSQLSSATSIAFSERQACRRAESMCRSLTELCLAMSERKLGNGNLNPVTGHRENCNRSVPESQSRASSRSGHRVLSHLEARRSSLLATGITPLQVQPGSGGSTVSSPISRRTSLLFRSSRQRAEVTDEDYELKTRTPSRVFSEINSVRDPSHDKSHTYSFSNKSSPVKNNSLLSHRRHHVSASFSLSSVPTPSGLTGWRSTERGTPERERERALTTMIGKGTEDGADRRSSLARSLIVESSGIRNNRNRHFSTTDHTSAGQGMRYY</sequence>
<organism evidence="2 3">
    <name type="scientific">Golovinomyces cichoracearum</name>
    <dbReference type="NCBI Taxonomy" id="62708"/>
    <lineage>
        <taxon>Eukaryota</taxon>
        <taxon>Fungi</taxon>
        <taxon>Dikarya</taxon>
        <taxon>Ascomycota</taxon>
        <taxon>Pezizomycotina</taxon>
        <taxon>Leotiomycetes</taxon>
        <taxon>Erysiphales</taxon>
        <taxon>Erysiphaceae</taxon>
        <taxon>Golovinomyces</taxon>
    </lineage>
</organism>
<name>A0A420HID4_9PEZI</name>
<dbReference type="Proteomes" id="UP000285405">
    <property type="component" value="Unassembled WGS sequence"/>
</dbReference>
<feature type="compositionally biased region" description="Polar residues" evidence="1">
    <location>
        <begin position="742"/>
        <end position="753"/>
    </location>
</feature>
<feature type="region of interest" description="Disordered" evidence="1">
    <location>
        <begin position="628"/>
        <end position="659"/>
    </location>
</feature>
<feature type="region of interest" description="Disordered" evidence="1">
    <location>
        <begin position="674"/>
        <end position="693"/>
    </location>
</feature>
<feature type="compositionally biased region" description="Polar residues" evidence="1">
    <location>
        <begin position="676"/>
        <end position="693"/>
    </location>
</feature>
<feature type="compositionally biased region" description="Low complexity" evidence="1">
    <location>
        <begin position="504"/>
        <end position="514"/>
    </location>
</feature>
<accession>A0A420HID4</accession>
<feature type="region of interest" description="Disordered" evidence="1">
    <location>
        <begin position="423"/>
        <end position="467"/>
    </location>
</feature>
<gene>
    <name evidence="2" type="ORF">GcC1_191020</name>
</gene>
<dbReference type="EMBL" id="MCBR01019159">
    <property type="protein sequence ID" value="RKF57170.1"/>
    <property type="molecule type" value="Genomic_DNA"/>
</dbReference>
<feature type="compositionally biased region" description="Polar residues" evidence="1">
    <location>
        <begin position="641"/>
        <end position="654"/>
    </location>
</feature>
<feature type="compositionally biased region" description="Basic and acidic residues" evidence="1">
    <location>
        <begin position="785"/>
        <end position="796"/>
    </location>
</feature>
<feature type="region of interest" description="Disordered" evidence="1">
    <location>
        <begin position="359"/>
        <end position="388"/>
    </location>
</feature>
<evidence type="ECO:0000256" key="1">
    <source>
        <dbReference type="SAM" id="MobiDB-lite"/>
    </source>
</evidence>
<feature type="region of interest" description="Disordered" evidence="1">
    <location>
        <begin position="768"/>
        <end position="796"/>
    </location>
</feature>
<feature type="region of interest" description="Disordered" evidence="1">
    <location>
        <begin position="732"/>
        <end position="753"/>
    </location>
</feature>
<feature type="compositionally biased region" description="Polar residues" evidence="1">
    <location>
        <begin position="768"/>
        <end position="779"/>
    </location>
</feature>
<feature type="compositionally biased region" description="Polar residues" evidence="1">
    <location>
        <begin position="457"/>
        <end position="466"/>
    </location>
</feature>
<feature type="region of interest" description="Disordered" evidence="1">
    <location>
        <begin position="1"/>
        <end position="247"/>
    </location>
</feature>
<feature type="compositionally biased region" description="Polar residues" evidence="1">
    <location>
        <begin position="114"/>
        <end position="131"/>
    </location>
</feature>
<feature type="compositionally biased region" description="Polar residues" evidence="1">
    <location>
        <begin position="359"/>
        <end position="370"/>
    </location>
</feature>
<dbReference type="AlphaFoldDB" id="A0A420HID4"/>
<feature type="compositionally biased region" description="Polar residues" evidence="1">
    <location>
        <begin position="486"/>
        <end position="501"/>
    </location>
</feature>
<feature type="compositionally biased region" description="Basic and acidic residues" evidence="1">
    <location>
        <begin position="439"/>
        <end position="452"/>
    </location>
</feature>
<feature type="compositionally biased region" description="Basic residues" evidence="1">
    <location>
        <begin position="103"/>
        <end position="112"/>
    </location>
</feature>
<reference evidence="2 3" key="1">
    <citation type="journal article" date="2018" name="BMC Genomics">
        <title>Comparative genome analyses reveal sequence features reflecting distinct modes of host-adaptation between dicot and monocot powdery mildew.</title>
        <authorList>
            <person name="Wu Y."/>
            <person name="Ma X."/>
            <person name="Pan Z."/>
            <person name="Kale S.D."/>
            <person name="Song Y."/>
            <person name="King H."/>
            <person name="Zhang Q."/>
            <person name="Presley C."/>
            <person name="Deng X."/>
            <person name="Wei C.I."/>
            <person name="Xiao S."/>
        </authorList>
    </citation>
    <scope>NUCLEOTIDE SEQUENCE [LARGE SCALE GENOMIC DNA]</scope>
    <source>
        <strain evidence="2">UCSC1</strain>
    </source>
</reference>
<protein>
    <submittedName>
        <fullName evidence="2">LPXTG-motif cell wall anchor domain protein/predicted conserved protein</fullName>
    </submittedName>
</protein>
<proteinExistence type="predicted"/>
<feature type="region of interest" description="Disordered" evidence="1">
    <location>
        <begin position="481"/>
        <end position="536"/>
    </location>
</feature>
<feature type="compositionally biased region" description="Polar residues" evidence="1">
    <location>
        <begin position="158"/>
        <end position="190"/>
    </location>
</feature>
<dbReference type="OrthoDB" id="5369729at2759"/>
<feature type="compositionally biased region" description="Basic and acidic residues" evidence="1">
    <location>
        <begin position="220"/>
        <end position="230"/>
    </location>
</feature>
<feature type="region of interest" description="Disordered" evidence="1">
    <location>
        <begin position="831"/>
        <end position="851"/>
    </location>
</feature>
<evidence type="ECO:0000313" key="3">
    <source>
        <dbReference type="Proteomes" id="UP000285405"/>
    </source>
</evidence>
<comment type="caution">
    <text evidence="2">The sequence shown here is derived from an EMBL/GenBank/DDBJ whole genome shotgun (WGS) entry which is preliminary data.</text>
</comment>